<evidence type="ECO:0000313" key="2">
    <source>
        <dbReference type="EMBL" id="KFK33082.1"/>
    </source>
</evidence>
<accession>A0A087GT80</accession>
<dbReference type="SUPFAM" id="SSF50630">
    <property type="entry name" value="Acid proteases"/>
    <property type="match status" value="1"/>
</dbReference>
<protein>
    <recommendedName>
        <fullName evidence="1">Peptidase A1 domain-containing protein</fullName>
    </recommendedName>
</protein>
<keyword evidence="3" id="KW-1185">Reference proteome</keyword>
<dbReference type="SUPFAM" id="SSF57716">
    <property type="entry name" value="Glucocorticoid receptor-like (DNA-binding domain)"/>
    <property type="match status" value="1"/>
</dbReference>
<dbReference type="PANTHER" id="PTHR24209:SF7">
    <property type="entry name" value="PROTEIN DA1-RELATED 2"/>
    <property type="match status" value="1"/>
</dbReference>
<evidence type="ECO:0000313" key="3">
    <source>
        <dbReference type="Proteomes" id="UP000029120"/>
    </source>
</evidence>
<dbReference type="Pfam" id="PF00026">
    <property type="entry name" value="Asp"/>
    <property type="match status" value="1"/>
</dbReference>
<sequence>MCIGCQCGHKGLNTNPSFFRCHSCSYPITEHEFSLSGTKPYHKLCFKELTHPKCEVCHQFIPTNDAGLIEYRCHPFWNQKYCPSHEYDKTARCCSCERLEYILKLGDIALAICISGFTSHDVPPPRGPFYWTLGDVFMGKCHTVFDYRNKRVGFAEAK</sequence>
<dbReference type="InterPro" id="IPR021109">
    <property type="entry name" value="Peptidase_aspartic_dom_sf"/>
</dbReference>
<evidence type="ECO:0000259" key="1">
    <source>
        <dbReference type="Pfam" id="PF00026"/>
    </source>
</evidence>
<name>A0A087GT80_ARAAL</name>
<dbReference type="InterPro" id="IPR045218">
    <property type="entry name" value="DA1-like"/>
</dbReference>
<dbReference type="Gene3D" id="2.40.70.10">
    <property type="entry name" value="Acid Proteases"/>
    <property type="match status" value="1"/>
</dbReference>
<organism evidence="2 3">
    <name type="scientific">Arabis alpina</name>
    <name type="common">Alpine rock-cress</name>
    <dbReference type="NCBI Taxonomy" id="50452"/>
    <lineage>
        <taxon>Eukaryota</taxon>
        <taxon>Viridiplantae</taxon>
        <taxon>Streptophyta</taxon>
        <taxon>Embryophyta</taxon>
        <taxon>Tracheophyta</taxon>
        <taxon>Spermatophyta</taxon>
        <taxon>Magnoliopsida</taxon>
        <taxon>eudicotyledons</taxon>
        <taxon>Gunneridae</taxon>
        <taxon>Pentapetalae</taxon>
        <taxon>rosids</taxon>
        <taxon>malvids</taxon>
        <taxon>Brassicales</taxon>
        <taxon>Brassicaceae</taxon>
        <taxon>Arabideae</taxon>
        <taxon>Arabis</taxon>
    </lineage>
</organism>
<dbReference type="PANTHER" id="PTHR24209">
    <property type="entry name" value="PROTEIN DA1-RELATED 2"/>
    <property type="match status" value="1"/>
</dbReference>
<dbReference type="eggNOG" id="KOG1703">
    <property type="taxonomic scope" value="Eukaryota"/>
</dbReference>
<dbReference type="Gramene" id="KFK33082">
    <property type="protein sequence ID" value="KFK33082"/>
    <property type="gene ID" value="AALP_AA6G328400"/>
</dbReference>
<dbReference type="InterPro" id="IPR033121">
    <property type="entry name" value="PEPTIDASE_A1"/>
</dbReference>
<reference evidence="3" key="1">
    <citation type="journal article" date="2015" name="Nat. Plants">
        <title>Genome expansion of Arabis alpina linked with retrotransposition and reduced symmetric DNA methylation.</title>
        <authorList>
            <person name="Willing E.M."/>
            <person name="Rawat V."/>
            <person name="Mandakova T."/>
            <person name="Maumus F."/>
            <person name="James G.V."/>
            <person name="Nordstroem K.J."/>
            <person name="Becker C."/>
            <person name="Warthmann N."/>
            <person name="Chica C."/>
            <person name="Szarzynska B."/>
            <person name="Zytnicki M."/>
            <person name="Albani M.C."/>
            <person name="Kiefer C."/>
            <person name="Bergonzi S."/>
            <person name="Castaings L."/>
            <person name="Mateos J.L."/>
            <person name="Berns M.C."/>
            <person name="Bujdoso N."/>
            <person name="Piofczyk T."/>
            <person name="de Lorenzo L."/>
            <person name="Barrero-Sicilia C."/>
            <person name="Mateos I."/>
            <person name="Piednoel M."/>
            <person name="Hagmann J."/>
            <person name="Chen-Min-Tao R."/>
            <person name="Iglesias-Fernandez R."/>
            <person name="Schuster S.C."/>
            <person name="Alonso-Blanco C."/>
            <person name="Roudier F."/>
            <person name="Carbonero P."/>
            <person name="Paz-Ares J."/>
            <person name="Davis S.J."/>
            <person name="Pecinka A."/>
            <person name="Quesneville H."/>
            <person name="Colot V."/>
            <person name="Lysak M.A."/>
            <person name="Weigel D."/>
            <person name="Coupland G."/>
            <person name="Schneeberger K."/>
        </authorList>
    </citation>
    <scope>NUCLEOTIDE SEQUENCE [LARGE SCALE GENOMIC DNA]</scope>
    <source>
        <strain evidence="3">cv. Pajares</strain>
    </source>
</reference>
<dbReference type="OrthoDB" id="25414at2759"/>
<gene>
    <name evidence="2" type="ordered locus">AALP_Aa6g328400</name>
</gene>
<dbReference type="Proteomes" id="UP000029120">
    <property type="component" value="Chromosome 6"/>
</dbReference>
<dbReference type="EMBL" id="CM002874">
    <property type="protein sequence ID" value="KFK33082.1"/>
    <property type="molecule type" value="Genomic_DNA"/>
</dbReference>
<proteinExistence type="predicted"/>
<feature type="domain" description="Peptidase A1" evidence="1">
    <location>
        <begin position="100"/>
        <end position="157"/>
    </location>
</feature>
<dbReference type="AlphaFoldDB" id="A0A087GT80"/>
<dbReference type="eggNOG" id="KOG1339">
    <property type="taxonomic scope" value="Eukaryota"/>
</dbReference>
<dbReference type="GO" id="GO:0043130">
    <property type="term" value="F:ubiquitin binding"/>
    <property type="evidence" value="ECO:0007669"/>
    <property type="project" value="TreeGrafter"/>
</dbReference>